<evidence type="ECO:0000256" key="1">
    <source>
        <dbReference type="SAM" id="Coils"/>
    </source>
</evidence>
<dbReference type="Proteomes" id="UP000054988">
    <property type="component" value="Unassembled WGS sequence"/>
</dbReference>
<accession>A0A0W0G482</accession>
<gene>
    <name evidence="2" type="ORF">WG66_4052</name>
</gene>
<evidence type="ECO:0000313" key="3">
    <source>
        <dbReference type="Proteomes" id="UP000054988"/>
    </source>
</evidence>
<protein>
    <submittedName>
        <fullName evidence="2">Uncharacterized protein</fullName>
    </submittedName>
</protein>
<comment type="caution">
    <text evidence="2">The sequence shown here is derived from an EMBL/GenBank/DDBJ whole genome shotgun (WGS) entry which is preliminary data.</text>
</comment>
<feature type="coiled-coil region" evidence="1">
    <location>
        <begin position="97"/>
        <end position="144"/>
    </location>
</feature>
<organism evidence="2 3">
    <name type="scientific">Moniliophthora roreri</name>
    <name type="common">Frosty pod rot fungus</name>
    <name type="synonym">Monilia roreri</name>
    <dbReference type="NCBI Taxonomy" id="221103"/>
    <lineage>
        <taxon>Eukaryota</taxon>
        <taxon>Fungi</taxon>
        <taxon>Dikarya</taxon>
        <taxon>Basidiomycota</taxon>
        <taxon>Agaricomycotina</taxon>
        <taxon>Agaricomycetes</taxon>
        <taxon>Agaricomycetidae</taxon>
        <taxon>Agaricales</taxon>
        <taxon>Marasmiineae</taxon>
        <taxon>Marasmiaceae</taxon>
        <taxon>Moniliophthora</taxon>
    </lineage>
</organism>
<reference evidence="2 3" key="1">
    <citation type="submission" date="2015-12" db="EMBL/GenBank/DDBJ databases">
        <title>Draft genome sequence of Moniliophthora roreri, the causal agent of frosty pod rot of cacao.</title>
        <authorList>
            <person name="Aime M.C."/>
            <person name="Diaz-Valderrama J.R."/>
            <person name="Kijpornyongpan T."/>
            <person name="Phillips-Mora W."/>
        </authorList>
    </citation>
    <scope>NUCLEOTIDE SEQUENCE [LARGE SCALE GENOMIC DNA]</scope>
    <source>
        <strain evidence="2 3">MCA 2952</strain>
    </source>
</reference>
<sequence>MAQSHFVLLSLGQHSIFKEEASEMPKANDRRNMTETIPRSHWYKELSLAELQQAVVGYWGLDLAMPLYDSVPFSVHRLRPPNLNIYRRRHLNDSPQMRKHKEMYEVLQQDIEKELEKRELRREAREARRERLRLEASKKEIQAIDI</sequence>
<dbReference type="AlphaFoldDB" id="A0A0W0G482"/>
<name>A0A0W0G482_MONRR</name>
<dbReference type="EMBL" id="LATX01001180">
    <property type="protein sequence ID" value="KTB43371.1"/>
    <property type="molecule type" value="Genomic_DNA"/>
</dbReference>
<proteinExistence type="predicted"/>
<keyword evidence="1" id="KW-0175">Coiled coil</keyword>
<evidence type="ECO:0000313" key="2">
    <source>
        <dbReference type="EMBL" id="KTB43371.1"/>
    </source>
</evidence>